<evidence type="ECO:0000256" key="10">
    <source>
        <dbReference type="ARBA" id="ARBA00023242"/>
    </source>
</evidence>
<evidence type="ECO:0000256" key="12">
    <source>
        <dbReference type="SAM" id="MobiDB-lite"/>
    </source>
</evidence>
<feature type="compositionally biased region" description="Basic and acidic residues" evidence="12">
    <location>
        <begin position="154"/>
        <end position="167"/>
    </location>
</feature>
<keyword evidence="9" id="KW-0408">Iron</keyword>
<dbReference type="PANTHER" id="PTHR14017:SF1">
    <property type="entry name" value="LD02225P"/>
    <property type="match status" value="1"/>
</dbReference>
<dbReference type="Gene3D" id="2.10.110.20">
    <property type="match status" value="1"/>
</dbReference>
<keyword evidence="6" id="KW-0156">Chromatin regulator</keyword>
<dbReference type="Gene3D" id="2.60.120.650">
    <property type="entry name" value="Cupin"/>
    <property type="match status" value="1"/>
</dbReference>
<dbReference type="PANTHER" id="PTHR14017">
    <property type="entry name" value="LYSINE-SPECIFIC DEMETHYLASE"/>
    <property type="match status" value="1"/>
</dbReference>
<dbReference type="GO" id="GO:0032259">
    <property type="term" value="P:methylation"/>
    <property type="evidence" value="ECO:0007669"/>
    <property type="project" value="UniProtKB-KW"/>
</dbReference>
<dbReference type="OrthoDB" id="418911at2759"/>
<evidence type="ECO:0000256" key="3">
    <source>
        <dbReference type="ARBA" id="ARBA00022553"/>
    </source>
</evidence>
<feature type="region of interest" description="Disordered" evidence="12">
    <location>
        <begin position="360"/>
        <end position="391"/>
    </location>
</feature>
<dbReference type="InterPro" id="IPR048560">
    <property type="entry name" value="KDM6A_B-like_GATAL"/>
</dbReference>
<evidence type="ECO:0000256" key="8">
    <source>
        <dbReference type="ARBA" id="ARBA00023002"/>
    </source>
</evidence>
<comment type="caution">
    <text evidence="14">The sequence shown here is derived from an EMBL/GenBank/DDBJ whole genome shotgun (WGS) entry which is preliminary data.</text>
</comment>
<dbReference type="GO" id="GO:0031490">
    <property type="term" value="F:chromatin DNA binding"/>
    <property type="evidence" value="ECO:0007669"/>
    <property type="project" value="TreeGrafter"/>
</dbReference>
<keyword evidence="14" id="KW-0489">Methyltransferase</keyword>
<dbReference type="SUPFAM" id="SSF51197">
    <property type="entry name" value="Clavaminate synthase-like"/>
    <property type="match status" value="1"/>
</dbReference>
<evidence type="ECO:0000256" key="11">
    <source>
        <dbReference type="ARBA" id="ARBA00034483"/>
    </source>
</evidence>
<evidence type="ECO:0000256" key="9">
    <source>
        <dbReference type="ARBA" id="ARBA00023004"/>
    </source>
</evidence>
<dbReference type="GO" id="GO:0071558">
    <property type="term" value="F:histone H3K27me2/H3K27me3 demethylase activity"/>
    <property type="evidence" value="ECO:0007669"/>
    <property type="project" value="TreeGrafter"/>
</dbReference>
<dbReference type="GO" id="GO:0046872">
    <property type="term" value="F:metal ion binding"/>
    <property type="evidence" value="ECO:0007669"/>
    <property type="project" value="UniProtKB-KW"/>
</dbReference>
<keyword evidence="5" id="KW-0862">Zinc</keyword>
<protein>
    <submittedName>
        <fullName evidence="14">Lysine-specific demethylase 6A-like</fullName>
    </submittedName>
</protein>
<dbReference type="InParanoid" id="A0A1V9WZZ3"/>
<dbReference type="InterPro" id="IPR051630">
    <property type="entry name" value="Corepressor-Demethylase"/>
</dbReference>
<comment type="similarity">
    <text evidence="11">Belongs to the UTX family.</text>
</comment>
<dbReference type="SMART" id="SM00558">
    <property type="entry name" value="JmjC"/>
    <property type="match status" value="1"/>
</dbReference>
<evidence type="ECO:0000256" key="5">
    <source>
        <dbReference type="ARBA" id="ARBA00022833"/>
    </source>
</evidence>
<dbReference type="Pfam" id="PF21326">
    <property type="entry name" value="KDM6_GATAL"/>
    <property type="match status" value="1"/>
</dbReference>
<dbReference type="FunFam" id="2.10.110.20:FF:000001">
    <property type="entry name" value="lysine-specific demethylase 6A isoform X2"/>
    <property type="match status" value="1"/>
</dbReference>
<dbReference type="Proteomes" id="UP000192247">
    <property type="component" value="Unassembled WGS sequence"/>
</dbReference>
<keyword evidence="10" id="KW-0539">Nucleus</keyword>
<evidence type="ECO:0000313" key="15">
    <source>
        <dbReference type="Proteomes" id="UP000192247"/>
    </source>
</evidence>
<dbReference type="FunCoup" id="A0A1V9WZZ3">
    <property type="interactions" value="981"/>
</dbReference>
<dbReference type="PROSITE" id="PS51184">
    <property type="entry name" value="JMJC"/>
    <property type="match status" value="1"/>
</dbReference>
<keyword evidence="14" id="KW-0808">Transferase</keyword>
<feature type="domain" description="JmjC" evidence="13">
    <location>
        <begin position="408"/>
        <end position="571"/>
    </location>
</feature>
<feature type="region of interest" description="Disordered" evidence="12">
    <location>
        <begin position="1"/>
        <end position="40"/>
    </location>
</feature>
<dbReference type="GO" id="GO:0008168">
    <property type="term" value="F:methyltransferase activity"/>
    <property type="evidence" value="ECO:0007669"/>
    <property type="project" value="UniProtKB-KW"/>
</dbReference>
<feature type="region of interest" description="Disordered" evidence="12">
    <location>
        <begin position="134"/>
        <end position="167"/>
    </location>
</feature>
<dbReference type="AlphaFoldDB" id="A0A1V9WZZ3"/>
<dbReference type="InterPro" id="IPR003347">
    <property type="entry name" value="JmjC_dom"/>
</dbReference>
<dbReference type="EMBL" id="MNPL01031316">
    <property type="protein sequence ID" value="OQR66716.1"/>
    <property type="molecule type" value="Genomic_DNA"/>
</dbReference>
<dbReference type="GO" id="GO:0044666">
    <property type="term" value="C:MLL3/4 complex"/>
    <property type="evidence" value="ECO:0007669"/>
    <property type="project" value="TreeGrafter"/>
</dbReference>
<dbReference type="Gene3D" id="1.20.58.1370">
    <property type="match status" value="1"/>
</dbReference>
<evidence type="ECO:0000259" key="13">
    <source>
        <dbReference type="PROSITE" id="PS51184"/>
    </source>
</evidence>
<gene>
    <name evidence="14" type="ORF">BIW11_02306</name>
</gene>
<reference evidence="14 15" key="1">
    <citation type="journal article" date="2017" name="Gigascience">
        <title>Draft genome of the honey bee ectoparasitic mite, Tropilaelaps mercedesae, is shaped by the parasitic life history.</title>
        <authorList>
            <person name="Dong X."/>
            <person name="Armstrong S.D."/>
            <person name="Xia D."/>
            <person name="Makepeace B.L."/>
            <person name="Darby A.C."/>
            <person name="Kadowaki T."/>
        </authorList>
    </citation>
    <scope>NUCLEOTIDE SEQUENCE [LARGE SCALE GENOMIC DNA]</scope>
    <source>
        <strain evidence="14">Wuxi-XJTLU</strain>
    </source>
</reference>
<dbReference type="InterPro" id="IPR048562">
    <property type="entry name" value="KDM6A_B-like_C-hel"/>
</dbReference>
<accession>A0A1V9WZZ3</accession>
<dbReference type="Pfam" id="PF02373">
    <property type="entry name" value="JmjC"/>
    <property type="match status" value="1"/>
</dbReference>
<evidence type="ECO:0000256" key="7">
    <source>
        <dbReference type="ARBA" id="ARBA00022964"/>
    </source>
</evidence>
<dbReference type="Pfam" id="PF21322">
    <property type="entry name" value="KDM6_C-hel"/>
    <property type="match status" value="1"/>
</dbReference>
<dbReference type="GO" id="GO:0000978">
    <property type="term" value="F:RNA polymerase II cis-regulatory region sequence-specific DNA binding"/>
    <property type="evidence" value="ECO:0007669"/>
    <property type="project" value="TreeGrafter"/>
</dbReference>
<keyword evidence="3" id="KW-0597">Phosphoprotein</keyword>
<dbReference type="InterPro" id="IPR046941">
    <property type="entry name" value="KDM6_GATAL_sf"/>
</dbReference>
<evidence type="ECO:0000256" key="4">
    <source>
        <dbReference type="ARBA" id="ARBA00022723"/>
    </source>
</evidence>
<keyword evidence="8" id="KW-0560">Oxidoreductase</keyword>
<keyword evidence="4" id="KW-0479">Metal-binding</keyword>
<sequence length="760" mass="86685">MPAATLERAVEKRGTPRLSLPLDTAVGRRDEGSQRRTQRSSISFRCIVWPREAQRVAQSSDRTKQQRVAMSSVETQAKQALQQDDAIYKSVLSKYSVREEGDPIKRLIREGVDVKDDRKQLKLLLRKRKSGNFESMSRDSLGSSAEDDSADDEDSKHTPLYDDARLIHPANEPDVKVAIDKLNARFHKDMLAHEVEHQCAQEDIGTVVPTMTLLDAYRGPHFPARDGPRLTREQLLPATPCVSVSTPEQALGPKLKKFCTSYPITVVRNICQVLEIDLGLFSTKMLAQSNPEHPIEVRTQFQQSCEENWDADKARQVWRCESHRSHTTVSRYAQYQAGTFVESLKGELKEHEDLKIPASNATPEHLSDSDSNSGFGPAGAPKQKRQRRTSSFKTIKFGTNLDLSDRRKWAAQLKELEKLPAFTRVVDEANMLSHVGHTILGMNTVQLYMKVPGSRTPGHQENNNFCSVNINIGPGDCEWFGVDDAYWGDIHALCEKNGTSYLFGSWWPLQEDLLAANIPVYRFTQKPGDMVFVNAGCVHWVQASGWCNNIAWNIGPFNHAQFQLGVERYEWNKMQGFKSIVPMLHLAWNLARNVQFVNAQQMDKGQLARVTADNESLMDKVFQLQDLGDRATDADRQRRIHNVQPVDERLFDLMRTCLMRSLRSVERQRRFVRKLGKDIIFHGRTDDEVTYYCNTCDVEVFNVLFVKEIDKKHMVHCIECALKLSKTLKNVVVLEEFTHENLQQIYDQFVLKKISDLPEA</sequence>
<comment type="subcellular location">
    <subcellularLocation>
        <location evidence="2">Nucleus</location>
    </subcellularLocation>
</comment>
<proteinExistence type="inferred from homology"/>
<dbReference type="GO" id="GO:0010468">
    <property type="term" value="P:regulation of gene expression"/>
    <property type="evidence" value="ECO:0007669"/>
    <property type="project" value="TreeGrafter"/>
</dbReference>
<evidence type="ECO:0000256" key="6">
    <source>
        <dbReference type="ARBA" id="ARBA00022853"/>
    </source>
</evidence>
<dbReference type="STRING" id="418985.A0A1V9WZZ3"/>
<comment type="cofactor">
    <cofactor evidence="1">
        <name>Fe(2+)</name>
        <dbReference type="ChEBI" id="CHEBI:29033"/>
    </cofactor>
</comment>
<evidence type="ECO:0000256" key="2">
    <source>
        <dbReference type="ARBA" id="ARBA00004123"/>
    </source>
</evidence>
<name>A0A1V9WZZ3_9ACAR</name>
<evidence type="ECO:0000313" key="14">
    <source>
        <dbReference type="EMBL" id="OQR66716.1"/>
    </source>
</evidence>
<keyword evidence="7" id="KW-0223">Dioxygenase</keyword>
<keyword evidence="15" id="KW-1185">Reference proteome</keyword>
<evidence type="ECO:0000256" key="1">
    <source>
        <dbReference type="ARBA" id="ARBA00001954"/>
    </source>
</evidence>
<organism evidence="14 15">
    <name type="scientific">Tropilaelaps mercedesae</name>
    <dbReference type="NCBI Taxonomy" id="418985"/>
    <lineage>
        <taxon>Eukaryota</taxon>
        <taxon>Metazoa</taxon>
        <taxon>Ecdysozoa</taxon>
        <taxon>Arthropoda</taxon>
        <taxon>Chelicerata</taxon>
        <taxon>Arachnida</taxon>
        <taxon>Acari</taxon>
        <taxon>Parasitiformes</taxon>
        <taxon>Mesostigmata</taxon>
        <taxon>Gamasina</taxon>
        <taxon>Dermanyssoidea</taxon>
        <taxon>Laelapidae</taxon>
        <taxon>Tropilaelaps</taxon>
    </lineage>
</organism>